<accession>A0ACC2L479</accession>
<dbReference type="EMBL" id="CM056814">
    <property type="protein sequence ID" value="KAJ8628201.1"/>
    <property type="molecule type" value="Genomic_DNA"/>
</dbReference>
<dbReference type="Proteomes" id="UP001234297">
    <property type="component" value="Chromosome 6"/>
</dbReference>
<name>A0ACC2L479_PERAE</name>
<reference evidence="1 2" key="1">
    <citation type="journal article" date="2022" name="Hortic Res">
        <title>A haplotype resolved chromosomal level avocado genome allows analysis of novel avocado genes.</title>
        <authorList>
            <person name="Nath O."/>
            <person name="Fletcher S.J."/>
            <person name="Hayward A."/>
            <person name="Shaw L.M."/>
            <person name="Masouleh A.K."/>
            <person name="Furtado A."/>
            <person name="Henry R.J."/>
            <person name="Mitter N."/>
        </authorList>
    </citation>
    <scope>NUCLEOTIDE SEQUENCE [LARGE SCALE GENOMIC DNA]</scope>
    <source>
        <strain evidence="2">cv. Hass</strain>
    </source>
</reference>
<protein>
    <submittedName>
        <fullName evidence="1">Uncharacterized protein</fullName>
    </submittedName>
</protein>
<keyword evidence="2" id="KW-1185">Reference proteome</keyword>
<gene>
    <name evidence="1" type="ORF">MRB53_021508</name>
</gene>
<comment type="caution">
    <text evidence="1">The sequence shown here is derived from an EMBL/GenBank/DDBJ whole genome shotgun (WGS) entry which is preliminary data.</text>
</comment>
<evidence type="ECO:0000313" key="2">
    <source>
        <dbReference type="Proteomes" id="UP001234297"/>
    </source>
</evidence>
<organism evidence="1 2">
    <name type="scientific">Persea americana</name>
    <name type="common">Avocado</name>
    <dbReference type="NCBI Taxonomy" id="3435"/>
    <lineage>
        <taxon>Eukaryota</taxon>
        <taxon>Viridiplantae</taxon>
        <taxon>Streptophyta</taxon>
        <taxon>Embryophyta</taxon>
        <taxon>Tracheophyta</taxon>
        <taxon>Spermatophyta</taxon>
        <taxon>Magnoliopsida</taxon>
        <taxon>Magnoliidae</taxon>
        <taxon>Laurales</taxon>
        <taxon>Lauraceae</taxon>
        <taxon>Persea</taxon>
    </lineage>
</organism>
<evidence type="ECO:0000313" key="1">
    <source>
        <dbReference type="EMBL" id="KAJ8628201.1"/>
    </source>
</evidence>
<proteinExistence type="predicted"/>
<sequence>MGNGSGGCERQRNLECARGDGFYTLTRVKLPDNSFSLGNHSAKECESECLNNCSCTAYSYNNFSSWKAWRCLIWVGDLFDLVENYGSLVDLNFCLSGSELVWSISTFILLVLNWIP</sequence>